<evidence type="ECO:0000313" key="15">
    <source>
        <dbReference type="EMBL" id="CAD8889726.1"/>
    </source>
</evidence>
<evidence type="ECO:0000256" key="5">
    <source>
        <dbReference type="ARBA" id="ARBA00023065"/>
    </source>
</evidence>
<keyword evidence="8" id="KW-0325">Glycoprotein</keyword>
<evidence type="ECO:0000256" key="12">
    <source>
        <dbReference type="SAM" id="Phobius"/>
    </source>
</evidence>
<feature type="transmembrane region" description="Helical" evidence="12">
    <location>
        <begin position="291"/>
        <end position="313"/>
    </location>
</feature>
<feature type="transmembrane region" description="Helical" evidence="12">
    <location>
        <begin position="493"/>
        <end position="513"/>
    </location>
</feature>
<feature type="compositionally biased region" description="Polar residues" evidence="11">
    <location>
        <begin position="551"/>
        <end position="565"/>
    </location>
</feature>
<keyword evidence="7" id="KW-0675">Receptor</keyword>
<dbReference type="EMBL" id="HBFR01023587">
    <property type="protein sequence ID" value="CAD8889726.1"/>
    <property type="molecule type" value="Transcribed_RNA"/>
</dbReference>
<accession>A0A7S1BLJ9</accession>
<evidence type="ECO:0000256" key="10">
    <source>
        <dbReference type="ARBA" id="ARBA00023303"/>
    </source>
</evidence>
<feature type="region of interest" description="Disordered" evidence="11">
    <location>
        <begin position="514"/>
        <end position="603"/>
    </location>
</feature>
<evidence type="ECO:0000256" key="9">
    <source>
        <dbReference type="ARBA" id="ARBA00023286"/>
    </source>
</evidence>
<dbReference type="InterPro" id="IPR015683">
    <property type="entry name" value="Ionotropic_Glu_rcpt"/>
</dbReference>
<dbReference type="GO" id="GO:0015276">
    <property type="term" value="F:ligand-gated monoatomic ion channel activity"/>
    <property type="evidence" value="ECO:0007669"/>
    <property type="project" value="InterPro"/>
</dbReference>
<keyword evidence="2" id="KW-0813">Transport</keyword>
<evidence type="ECO:0000256" key="6">
    <source>
        <dbReference type="ARBA" id="ARBA00023136"/>
    </source>
</evidence>
<evidence type="ECO:0000259" key="14">
    <source>
        <dbReference type="Pfam" id="PF00060"/>
    </source>
</evidence>
<evidence type="ECO:0000256" key="8">
    <source>
        <dbReference type="ARBA" id="ARBA00023180"/>
    </source>
</evidence>
<feature type="chain" id="PRO_5031560318" description="Ionotropic glutamate receptor C-terminal domain-containing protein" evidence="13">
    <location>
        <begin position="41"/>
        <end position="603"/>
    </location>
</feature>
<dbReference type="PANTHER" id="PTHR18966">
    <property type="entry name" value="IONOTROPIC GLUTAMATE RECEPTOR"/>
    <property type="match status" value="1"/>
</dbReference>
<evidence type="ECO:0000256" key="13">
    <source>
        <dbReference type="SAM" id="SignalP"/>
    </source>
</evidence>
<comment type="subcellular location">
    <subcellularLocation>
        <location evidence="1">Membrane</location>
        <topology evidence="1">Multi-pass membrane protein</topology>
    </subcellularLocation>
</comment>
<gene>
    <name evidence="15" type="ORF">CHYS00102_LOCUS16931</name>
</gene>
<dbReference type="Gene3D" id="1.10.287.70">
    <property type="match status" value="1"/>
</dbReference>
<evidence type="ECO:0000256" key="2">
    <source>
        <dbReference type="ARBA" id="ARBA00022448"/>
    </source>
</evidence>
<evidence type="ECO:0000256" key="3">
    <source>
        <dbReference type="ARBA" id="ARBA00022692"/>
    </source>
</evidence>
<feature type="domain" description="Ionotropic glutamate receptor C-terminal" evidence="14">
    <location>
        <begin position="226"/>
        <end position="496"/>
    </location>
</feature>
<keyword evidence="9" id="KW-1071">Ligand-gated ion channel</keyword>
<keyword evidence="6 12" id="KW-0472">Membrane</keyword>
<keyword evidence="5" id="KW-0406">Ion transport</keyword>
<keyword evidence="3 12" id="KW-0812">Transmembrane</keyword>
<organism evidence="15">
    <name type="scientific">Corethron hystrix</name>
    <dbReference type="NCBI Taxonomy" id="216773"/>
    <lineage>
        <taxon>Eukaryota</taxon>
        <taxon>Sar</taxon>
        <taxon>Stramenopiles</taxon>
        <taxon>Ochrophyta</taxon>
        <taxon>Bacillariophyta</taxon>
        <taxon>Coscinodiscophyceae</taxon>
        <taxon>Corethrophycidae</taxon>
        <taxon>Corethrales</taxon>
        <taxon>Corethraceae</taxon>
        <taxon>Corethron</taxon>
    </lineage>
</organism>
<reference evidence="15" key="1">
    <citation type="submission" date="2021-01" db="EMBL/GenBank/DDBJ databases">
        <authorList>
            <person name="Corre E."/>
            <person name="Pelletier E."/>
            <person name="Niang G."/>
            <person name="Scheremetjew M."/>
            <person name="Finn R."/>
            <person name="Kale V."/>
            <person name="Holt S."/>
            <person name="Cochrane G."/>
            <person name="Meng A."/>
            <person name="Brown T."/>
            <person name="Cohen L."/>
        </authorList>
    </citation>
    <scope>NUCLEOTIDE SEQUENCE</scope>
    <source>
        <strain evidence="15">308</strain>
    </source>
</reference>
<feature type="transmembrane region" description="Helical" evidence="12">
    <location>
        <begin position="228"/>
        <end position="246"/>
    </location>
</feature>
<dbReference type="AlphaFoldDB" id="A0A7S1BLJ9"/>
<sequence length="603" mass="67790">MAAQDMATMRRPYSSFSSSLFFQHLLLLTAFLLLPMSLLGQEAPYYTTPKFDRTTTHRTDLCGVHSLLFQNQTVDNIRNALRGFNISVGLVDYTGTNEDLLSKLTPDGKIPSAPDDYPGLFVVLMDELASRAGFSWRNTYGIIPPLSSETDGNRTWTDILDWSVDTYDISVDYWSKSTERINKGISFPHGWYDASIIMVEKIASSGSGRNGGRFSNMFSFLQPFDTSVWILIVVSIIFTGLLYQLLDNMDSFADDRSLGTKPLASIFFSAIVFTTHFEFRPNTAPSMLLSWSWAFWALIVSAAYTANLASFLIDIRKPHVFHTSFEEALSKNLRFCARKGTNHHEYIAQKYLDANILPFDSENDIYLALNDGRCDVALTQISTFQMFERDEKINGDCSLDSAYRPIKTVNGGFATVVDSGPSETRSSWLCTGLVHYAIDIHLIEMEDFIVEAYKDYLDRRSAQMCHQTNQMKSETNGGGDGDMRLSLKSMGGIFCFHYILSAIALTMSGFTQYNKRRRKKKKESGRDTKNVDSASSDPAARGTTRQRRGSIWTSQVNTLNVGSISSEDDLETNQGDQDSAARGATRKRRNSVWISKEHLQDSD</sequence>
<dbReference type="GO" id="GO:0016020">
    <property type="term" value="C:membrane"/>
    <property type="evidence" value="ECO:0007669"/>
    <property type="project" value="UniProtKB-SubCell"/>
</dbReference>
<evidence type="ECO:0000256" key="4">
    <source>
        <dbReference type="ARBA" id="ARBA00022989"/>
    </source>
</evidence>
<feature type="signal peptide" evidence="13">
    <location>
        <begin position="1"/>
        <end position="40"/>
    </location>
</feature>
<name>A0A7S1BLJ9_9STRA</name>
<evidence type="ECO:0000256" key="1">
    <source>
        <dbReference type="ARBA" id="ARBA00004141"/>
    </source>
</evidence>
<evidence type="ECO:0000256" key="7">
    <source>
        <dbReference type="ARBA" id="ARBA00023170"/>
    </source>
</evidence>
<dbReference type="SUPFAM" id="SSF53850">
    <property type="entry name" value="Periplasmic binding protein-like II"/>
    <property type="match status" value="1"/>
</dbReference>
<evidence type="ECO:0000256" key="11">
    <source>
        <dbReference type="SAM" id="MobiDB-lite"/>
    </source>
</evidence>
<keyword evidence="4 12" id="KW-1133">Transmembrane helix</keyword>
<keyword evidence="13" id="KW-0732">Signal</keyword>
<keyword evidence="10" id="KW-0407">Ion channel</keyword>
<dbReference type="SUPFAM" id="SSF81324">
    <property type="entry name" value="Voltage-gated potassium channels"/>
    <property type="match status" value="1"/>
</dbReference>
<dbReference type="Pfam" id="PF00060">
    <property type="entry name" value="Lig_chan"/>
    <property type="match status" value="1"/>
</dbReference>
<dbReference type="InterPro" id="IPR001320">
    <property type="entry name" value="Iontro_rcpt_C"/>
</dbReference>
<protein>
    <recommendedName>
        <fullName evidence="14">Ionotropic glutamate receptor C-terminal domain-containing protein</fullName>
    </recommendedName>
</protein>
<feature type="compositionally biased region" description="Basic residues" evidence="11">
    <location>
        <begin position="514"/>
        <end position="523"/>
    </location>
</feature>
<feature type="transmembrane region" description="Helical" evidence="12">
    <location>
        <begin position="258"/>
        <end position="279"/>
    </location>
</feature>
<proteinExistence type="predicted"/>